<dbReference type="Proteomes" id="UP001597124">
    <property type="component" value="Unassembled WGS sequence"/>
</dbReference>
<dbReference type="Gene3D" id="3.30.1780.10">
    <property type="entry name" value="ornithine cyclodeaminase, domain 1"/>
    <property type="match status" value="1"/>
</dbReference>
<dbReference type="InterPro" id="IPR036291">
    <property type="entry name" value="NAD(P)-bd_dom_sf"/>
</dbReference>
<keyword evidence="2" id="KW-1185">Reference proteome</keyword>
<dbReference type="PANTHER" id="PTHR13812:SF19">
    <property type="entry name" value="KETIMINE REDUCTASE MU-CRYSTALLIN"/>
    <property type="match status" value="1"/>
</dbReference>
<accession>A0ABW3C4J1</accession>
<dbReference type="Pfam" id="PF02423">
    <property type="entry name" value="OCD_Mu_crystall"/>
    <property type="match status" value="1"/>
</dbReference>
<dbReference type="InterPro" id="IPR003462">
    <property type="entry name" value="ODC_Mu_crystall"/>
</dbReference>
<evidence type="ECO:0000313" key="2">
    <source>
        <dbReference type="Proteomes" id="UP001597124"/>
    </source>
</evidence>
<sequence>MRIFGAGDVWEHLSYEACIAAMRDAMVTFSEGRAPSVPRTFLDLAGGNMFGAMAGSLGSGDVFGAKLISLFPGNTRHGKPSHLGLVALFDPLDGSLSSLIDAAALTAIRTASASAAATDALARPDARTLAVLGYGEQAETHIRAILAVRPIENIRVWGRDPERCARFADRIAAACAVPCTPAADIARAVAAADIVCTTTAAVEPILYGRWIAPRAHINVVGFAGSDAAEIDADLVLRARYIADSRASVLAEAGEFRSLLRNGTITDAHIVAEIGEVYSGRAAGRTCGDDITLYRSLGHIVQDLAAARTLVDLASGAALRSIRL</sequence>
<dbReference type="InterPro" id="IPR023401">
    <property type="entry name" value="ODC_N"/>
</dbReference>
<gene>
    <name evidence="1" type="ORF">ACFQ00_09100</name>
</gene>
<organism evidence="1 2">
    <name type="scientific">Sphingosinicella xenopeptidilytica</name>
    <dbReference type="NCBI Taxonomy" id="364098"/>
    <lineage>
        <taxon>Bacteria</taxon>
        <taxon>Pseudomonadati</taxon>
        <taxon>Pseudomonadota</taxon>
        <taxon>Alphaproteobacteria</taxon>
        <taxon>Sphingomonadales</taxon>
        <taxon>Sphingosinicellaceae</taxon>
        <taxon>Sphingosinicella</taxon>
    </lineage>
</organism>
<protein>
    <submittedName>
        <fullName evidence="1">Ornithine cyclodeaminase family protein</fullName>
    </submittedName>
</protein>
<dbReference type="PANTHER" id="PTHR13812">
    <property type="entry name" value="KETIMINE REDUCTASE MU-CRYSTALLIN"/>
    <property type="match status" value="1"/>
</dbReference>
<dbReference type="SUPFAM" id="SSF51735">
    <property type="entry name" value="NAD(P)-binding Rossmann-fold domains"/>
    <property type="match status" value="1"/>
</dbReference>
<evidence type="ECO:0000313" key="1">
    <source>
        <dbReference type="EMBL" id="MFD0848479.1"/>
    </source>
</evidence>
<dbReference type="Gene3D" id="3.40.50.720">
    <property type="entry name" value="NAD(P)-binding Rossmann-like Domain"/>
    <property type="match status" value="1"/>
</dbReference>
<proteinExistence type="predicted"/>
<name>A0ABW3C4J1_SPHXN</name>
<reference evidence="2" key="1">
    <citation type="journal article" date="2019" name="Int. J. Syst. Evol. Microbiol.">
        <title>The Global Catalogue of Microorganisms (GCM) 10K type strain sequencing project: providing services to taxonomists for standard genome sequencing and annotation.</title>
        <authorList>
            <consortium name="The Broad Institute Genomics Platform"/>
            <consortium name="The Broad Institute Genome Sequencing Center for Infectious Disease"/>
            <person name="Wu L."/>
            <person name="Ma J."/>
        </authorList>
    </citation>
    <scope>NUCLEOTIDE SEQUENCE [LARGE SCALE GENOMIC DNA]</scope>
    <source>
        <strain evidence="2">CCUG 52537</strain>
    </source>
</reference>
<dbReference type="PIRSF" id="PIRSF001439">
    <property type="entry name" value="CryM"/>
    <property type="match status" value="1"/>
</dbReference>
<dbReference type="EMBL" id="JBHTIK010000005">
    <property type="protein sequence ID" value="MFD0848479.1"/>
    <property type="molecule type" value="Genomic_DNA"/>
</dbReference>
<comment type="caution">
    <text evidence="1">The sequence shown here is derived from an EMBL/GenBank/DDBJ whole genome shotgun (WGS) entry which is preliminary data.</text>
</comment>